<evidence type="ECO:0000256" key="1">
    <source>
        <dbReference type="SAM" id="SignalP"/>
    </source>
</evidence>
<gene>
    <name evidence="2" type="ORF">E6K78_11535</name>
</gene>
<feature type="signal peptide" evidence="1">
    <location>
        <begin position="1"/>
        <end position="29"/>
    </location>
</feature>
<proteinExistence type="predicted"/>
<feature type="chain" id="PRO_5022201881" description="Outer membrane protein beta-barrel domain-containing protein" evidence="1">
    <location>
        <begin position="30"/>
        <end position="285"/>
    </location>
</feature>
<accession>A0A538TFW7</accession>
<evidence type="ECO:0000313" key="3">
    <source>
        <dbReference type="Proteomes" id="UP000316609"/>
    </source>
</evidence>
<reference evidence="2 3" key="1">
    <citation type="journal article" date="2019" name="Nat. Microbiol.">
        <title>Mediterranean grassland soil C-N compound turnover is dependent on rainfall and depth, and is mediated by genomically divergent microorganisms.</title>
        <authorList>
            <person name="Diamond S."/>
            <person name="Andeer P.F."/>
            <person name="Li Z."/>
            <person name="Crits-Christoph A."/>
            <person name="Burstein D."/>
            <person name="Anantharaman K."/>
            <person name="Lane K.R."/>
            <person name="Thomas B.C."/>
            <person name="Pan C."/>
            <person name="Northen T.R."/>
            <person name="Banfield J.F."/>
        </authorList>
    </citation>
    <scope>NUCLEOTIDE SEQUENCE [LARGE SCALE GENOMIC DNA]</scope>
    <source>
        <strain evidence="2">WS_8</strain>
    </source>
</reference>
<organism evidence="2 3">
    <name type="scientific">Eiseniibacteriota bacterium</name>
    <dbReference type="NCBI Taxonomy" id="2212470"/>
    <lineage>
        <taxon>Bacteria</taxon>
        <taxon>Candidatus Eiseniibacteriota</taxon>
    </lineage>
</organism>
<dbReference type="Proteomes" id="UP000316609">
    <property type="component" value="Unassembled WGS sequence"/>
</dbReference>
<comment type="caution">
    <text evidence="2">The sequence shown here is derived from an EMBL/GenBank/DDBJ whole genome shotgun (WGS) entry which is preliminary data.</text>
</comment>
<dbReference type="AlphaFoldDB" id="A0A538TFW7"/>
<sequence length="285" mass="30664">MRRRSRPSWVASVALLVITSMALGRPAGAQLNGIAPTFGNLSGAAIWGSAGFGQGSKNGRPLFRETFAAFYGPFGGRGDTVVTVTQTTSDSTDSTIGDGSASGSPRVYRRARITRQRNSETKHLGNGKVTLVVGYQHSTSYRFDAPHFPEMVPLGGIFVASLLGPYPLPLASRRLAWYAGVAGTVSRLSRIAIRADTIAAELTTERTLAPEAMLMLMYRVAPSYRVFLGASYQYLRFGSLTYRAVQPEDRIPATILATLPESLELRSVHLSLGFSFTASGLIPGR</sequence>
<protein>
    <recommendedName>
        <fullName evidence="4">Outer membrane protein beta-barrel domain-containing protein</fullName>
    </recommendedName>
</protein>
<keyword evidence="1" id="KW-0732">Signal</keyword>
<evidence type="ECO:0000313" key="2">
    <source>
        <dbReference type="EMBL" id="TMQ62535.1"/>
    </source>
</evidence>
<dbReference type="EMBL" id="VBOY01000130">
    <property type="protein sequence ID" value="TMQ62535.1"/>
    <property type="molecule type" value="Genomic_DNA"/>
</dbReference>
<evidence type="ECO:0008006" key="4">
    <source>
        <dbReference type="Google" id="ProtNLM"/>
    </source>
</evidence>
<name>A0A538TFW7_UNCEI</name>